<dbReference type="Proteomes" id="UP001278500">
    <property type="component" value="Unassembled WGS sequence"/>
</dbReference>
<feature type="compositionally biased region" description="Basic and acidic residues" evidence="1">
    <location>
        <begin position="331"/>
        <end position="350"/>
    </location>
</feature>
<keyword evidence="3" id="KW-1185">Reference proteome</keyword>
<gene>
    <name evidence="2" type="ORF">B0H65DRAFT_579598</name>
</gene>
<evidence type="ECO:0000313" key="3">
    <source>
        <dbReference type="Proteomes" id="UP001278500"/>
    </source>
</evidence>
<feature type="compositionally biased region" description="Polar residues" evidence="1">
    <location>
        <begin position="370"/>
        <end position="409"/>
    </location>
</feature>
<feature type="compositionally biased region" description="Low complexity" evidence="1">
    <location>
        <begin position="539"/>
        <end position="552"/>
    </location>
</feature>
<dbReference type="GeneID" id="87867922"/>
<evidence type="ECO:0000256" key="1">
    <source>
        <dbReference type="SAM" id="MobiDB-lite"/>
    </source>
</evidence>
<dbReference type="RefSeq" id="XP_062678161.1">
    <property type="nucleotide sequence ID" value="XM_062830768.1"/>
</dbReference>
<feature type="region of interest" description="Disordered" evidence="1">
    <location>
        <begin position="127"/>
        <end position="163"/>
    </location>
</feature>
<feature type="region of interest" description="Disordered" evidence="1">
    <location>
        <begin position="534"/>
        <end position="610"/>
    </location>
</feature>
<feature type="region of interest" description="Disordered" evidence="1">
    <location>
        <begin position="247"/>
        <end position="409"/>
    </location>
</feature>
<feature type="compositionally biased region" description="Low complexity" evidence="1">
    <location>
        <begin position="581"/>
        <end position="593"/>
    </location>
</feature>
<reference evidence="2" key="2">
    <citation type="submission" date="2023-06" db="EMBL/GenBank/DDBJ databases">
        <authorList>
            <consortium name="Lawrence Berkeley National Laboratory"/>
            <person name="Haridas S."/>
            <person name="Hensen N."/>
            <person name="Bonometti L."/>
            <person name="Westerberg I."/>
            <person name="Brannstrom I.O."/>
            <person name="Guillou S."/>
            <person name="Cros-Aarteil S."/>
            <person name="Calhoun S."/>
            <person name="Kuo A."/>
            <person name="Mondo S."/>
            <person name="Pangilinan J."/>
            <person name="Riley R."/>
            <person name="Labutti K."/>
            <person name="Andreopoulos B."/>
            <person name="Lipzen A."/>
            <person name="Chen C."/>
            <person name="Yanf M."/>
            <person name="Daum C."/>
            <person name="Ng V."/>
            <person name="Clum A."/>
            <person name="Steindorff A."/>
            <person name="Ohm R."/>
            <person name="Martin F."/>
            <person name="Silar P."/>
            <person name="Natvig D."/>
            <person name="Lalanne C."/>
            <person name="Gautier V."/>
            <person name="Ament-Velasquez S.L."/>
            <person name="Kruys A."/>
            <person name="Hutchinson M.I."/>
            <person name="Powell A.J."/>
            <person name="Barry K."/>
            <person name="Miller A.N."/>
            <person name="Grigoriev I.V."/>
            <person name="Debuchy R."/>
            <person name="Gladieux P."/>
            <person name="Thoren M.H."/>
            <person name="Johannesson H."/>
        </authorList>
    </citation>
    <scope>NUCLEOTIDE SEQUENCE</scope>
    <source>
        <strain evidence="2">CBS 560.94</strain>
    </source>
</reference>
<organism evidence="2 3">
    <name type="scientific">Neurospora tetraspora</name>
    <dbReference type="NCBI Taxonomy" id="94610"/>
    <lineage>
        <taxon>Eukaryota</taxon>
        <taxon>Fungi</taxon>
        <taxon>Dikarya</taxon>
        <taxon>Ascomycota</taxon>
        <taxon>Pezizomycotina</taxon>
        <taxon>Sordariomycetes</taxon>
        <taxon>Sordariomycetidae</taxon>
        <taxon>Sordariales</taxon>
        <taxon>Sordariaceae</taxon>
        <taxon>Neurospora</taxon>
    </lineage>
</organism>
<dbReference type="EMBL" id="JAUEPP010000007">
    <property type="protein sequence ID" value="KAK3338801.1"/>
    <property type="molecule type" value="Genomic_DNA"/>
</dbReference>
<feature type="compositionally biased region" description="Polar residues" evidence="1">
    <location>
        <begin position="298"/>
        <end position="321"/>
    </location>
</feature>
<proteinExistence type="predicted"/>
<sequence>MSSAQVPMPGFNAPDAFRLIRFMKSNALSSGDKIRCWTEIDRIYDNLTDSNGTTRSLPAIEQVVGHPLRNPVLRDNSLLAGVNFPLEVRPVQANPSDVPTDFDRRAEIAQLFYDAIIDEPENMVEKIVPDDKDDDKKGESKNADKKGESNNAENKEKKVHPQVEKVRRISPLSKFALSWDLVHHVENEHLGNPITAPYSHETYPKGGRGYRRYRDRVQAVRELMSRSKAAVMNSTEVGYLARASAHPKQEIATKVTNKGTNARRNRQVKAGQKVLTEKEQKTKTSKPKGKAKEAGKDQANQSTQMTSPPASNASVDNQSSERPTKRRRKEKGPLERVAEEHERQAAEYERQAAAAGRAPAVSEPELAGQVNASESDNGNVVSPNTSIGSSNTPVNVDRSSSGPNHQGTGVATWQMSAADTYPLSNPERANLPVGSTPSTSLATLDNGAWTPTPHHQPFAAYASTPAAAPVDNTLNNALTLTSAAPPINNAFNTAHALIGDWGFGIDSPEQSHLDPHALSAATAIYSGLQTEFPFDDYEPQTQTAPATQPRATWAHDGGTQTFGAPYSSSSSPTALPQNSETAGTPTAPAGQATNSRDAGPGNRQVTWEGYEYQWLNDIED</sequence>
<name>A0AAE0J8Z2_9PEZI</name>
<dbReference type="AlphaFoldDB" id="A0AAE0J8Z2"/>
<protein>
    <submittedName>
        <fullName evidence="2">Uncharacterized protein</fullName>
    </submittedName>
</protein>
<feature type="compositionally biased region" description="Polar residues" evidence="1">
    <location>
        <begin position="558"/>
        <end position="580"/>
    </location>
</feature>
<reference evidence="2" key="1">
    <citation type="journal article" date="2023" name="Mol. Phylogenet. Evol.">
        <title>Genome-scale phylogeny and comparative genomics of the fungal order Sordariales.</title>
        <authorList>
            <person name="Hensen N."/>
            <person name="Bonometti L."/>
            <person name="Westerberg I."/>
            <person name="Brannstrom I.O."/>
            <person name="Guillou S."/>
            <person name="Cros-Aarteil S."/>
            <person name="Calhoun S."/>
            <person name="Haridas S."/>
            <person name="Kuo A."/>
            <person name="Mondo S."/>
            <person name="Pangilinan J."/>
            <person name="Riley R."/>
            <person name="LaButti K."/>
            <person name="Andreopoulos B."/>
            <person name="Lipzen A."/>
            <person name="Chen C."/>
            <person name="Yan M."/>
            <person name="Daum C."/>
            <person name="Ng V."/>
            <person name="Clum A."/>
            <person name="Steindorff A."/>
            <person name="Ohm R.A."/>
            <person name="Martin F."/>
            <person name="Silar P."/>
            <person name="Natvig D.O."/>
            <person name="Lalanne C."/>
            <person name="Gautier V."/>
            <person name="Ament-Velasquez S.L."/>
            <person name="Kruys A."/>
            <person name="Hutchinson M.I."/>
            <person name="Powell A.J."/>
            <person name="Barry K."/>
            <person name="Miller A.N."/>
            <person name="Grigoriev I.V."/>
            <person name="Debuchy R."/>
            <person name="Gladieux P."/>
            <person name="Hiltunen Thoren M."/>
            <person name="Johannesson H."/>
        </authorList>
    </citation>
    <scope>NUCLEOTIDE SEQUENCE</scope>
    <source>
        <strain evidence="2">CBS 560.94</strain>
    </source>
</reference>
<accession>A0AAE0J8Z2</accession>
<feature type="compositionally biased region" description="Low complexity" evidence="1">
    <location>
        <begin position="351"/>
        <end position="360"/>
    </location>
</feature>
<evidence type="ECO:0000313" key="2">
    <source>
        <dbReference type="EMBL" id="KAK3338801.1"/>
    </source>
</evidence>
<comment type="caution">
    <text evidence="2">The sequence shown here is derived from an EMBL/GenBank/DDBJ whole genome shotgun (WGS) entry which is preliminary data.</text>
</comment>